<dbReference type="AlphaFoldDB" id="A0ABD1YJX3"/>
<feature type="domain" description="Myb/SANT-like DNA-binding" evidence="2">
    <location>
        <begin position="24"/>
        <end position="74"/>
    </location>
</feature>
<keyword evidence="4" id="KW-1185">Reference proteome</keyword>
<dbReference type="PANTHER" id="PTHR33492">
    <property type="entry name" value="OSJNBA0043A12.37 PROTEIN-RELATED"/>
    <property type="match status" value="1"/>
</dbReference>
<reference evidence="3 4" key="1">
    <citation type="submission" date="2024-09" db="EMBL/GenBank/DDBJ databases">
        <title>Chromosome-scale assembly of Riccia fluitans.</title>
        <authorList>
            <person name="Paukszto L."/>
            <person name="Sawicki J."/>
            <person name="Karawczyk K."/>
            <person name="Piernik-Szablinska J."/>
            <person name="Szczecinska M."/>
            <person name="Mazdziarz M."/>
        </authorList>
    </citation>
    <scope>NUCLEOTIDE SEQUENCE [LARGE SCALE GENOMIC DNA]</scope>
    <source>
        <strain evidence="3">Rf_01</strain>
        <tissue evidence="3">Aerial parts of the thallus</tissue>
    </source>
</reference>
<evidence type="ECO:0000259" key="2">
    <source>
        <dbReference type="Pfam" id="PF13837"/>
    </source>
</evidence>
<accession>A0ABD1YJX3</accession>
<dbReference type="InterPro" id="IPR044822">
    <property type="entry name" value="Myb_DNA-bind_4"/>
</dbReference>
<proteinExistence type="predicted"/>
<evidence type="ECO:0000313" key="4">
    <source>
        <dbReference type="Proteomes" id="UP001605036"/>
    </source>
</evidence>
<dbReference type="Proteomes" id="UP001605036">
    <property type="component" value="Unassembled WGS sequence"/>
</dbReference>
<gene>
    <name evidence="3" type="ORF">R1flu_015762</name>
</gene>
<dbReference type="Pfam" id="PF13837">
    <property type="entry name" value="Myb_DNA-bind_4"/>
    <property type="match status" value="1"/>
</dbReference>
<feature type="region of interest" description="Disordered" evidence="1">
    <location>
        <begin position="118"/>
        <end position="143"/>
    </location>
</feature>
<dbReference type="Gene3D" id="1.10.10.60">
    <property type="entry name" value="Homeodomain-like"/>
    <property type="match status" value="1"/>
</dbReference>
<sequence length="143" mass="16525">MVVALLECKKIEYDEVENAIGREVIVSNDVKWQRIRSLMRKKGVNVDITQLRNKWESTIASYKKVRDWNHGSGNEPYEALNRNQRKIEKLPKDFPAEWIELLNSFYGHRPSISPPCIAQSLEDPNVGVNPHEQPIPDSEVESQ</sequence>
<name>A0ABD1YJX3_9MARC</name>
<protein>
    <recommendedName>
        <fullName evidence="2">Myb/SANT-like DNA-binding domain-containing protein</fullName>
    </recommendedName>
</protein>
<evidence type="ECO:0000313" key="3">
    <source>
        <dbReference type="EMBL" id="KAL2631076.1"/>
    </source>
</evidence>
<evidence type="ECO:0000256" key="1">
    <source>
        <dbReference type="SAM" id="MobiDB-lite"/>
    </source>
</evidence>
<dbReference type="PANTHER" id="PTHR33492:SF19">
    <property type="entry name" value="MYB-LIKE DOMAIN-CONTAINING PROTEIN"/>
    <property type="match status" value="1"/>
</dbReference>
<organism evidence="3 4">
    <name type="scientific">Riccia fluitans</name>
    <dbReference type="NCBI Taxonomy" id="41844"/>
    <lineage>
        <taxon>Eukaryota</taxon>
        <taxon>Viridiplantae</taxon>
        <taxon>Streptophyta</taxon>
        <taxon>Embryophyta</taxon>
        <taxon>Marchantiophyta</taxon>
        <taxon>Marchantiopsida</taxon>
        <taxon>Marchantiidae</taxon>
        <taxon>Marchantiales</taxon>
        <taxon>Ricciaceae</taxon>
        <taxon>Riccia</taxon>
    </lineage>
</organism>
<comment type="caution">
    <text evidence="3">The sequence shown here is derived from an EMBL/GenBank/DDBJ whole genome shotgun (WGS) entry which is preliminary data.</text>
</comment>
<dbReference type="EMBL" id="JBHFFA010000004">
    <property type="protein sequence ID" value="KAL2631076.1"/>
    <property type="molecule type" value="Genomic_DNA"/>
</dbReference>